<protein>
    <submittedName>
        <fullName evidence="3">Pimeloyl-ACP methyl ester carboxylesterase</fullName>
    </submittedName>
</protein>
<sequence length="264" mass="29965">MPYTPEHTGTRIYYETSGEGPPLVFVHPPSMGHVTFRHQVDALKKHFFVITLDLRGDGRSEAGEESLTMALLAEDVCRVLDACAVKSAYVFGYSNGGSIVQELAIHYPERVRGLILSGGFADVHTILLKNQFRIGILTAKLKATTFLSNVLSKAHEKEKKHRDELRAYIQRTEPERLAEMYQIGLEYKATERLSYIKCPVLLIYGAKDDYVHEYQEAFKKRVPAPVEVVYVSRAKHQVPTRFSRELNAIVLSFCRRVEVGELVH</sequence>
<dbReference type="GO" id="GO:0016787">
    <property type="term" value="F:hydrolase activity"/>
    <property type="evidence" value="ECO:0007669"/>
    <property type="project" value="UniProtKB-KW"/>
</dbReference>
<name>A0A840QS48_9BACI</name>
<accession>A0A840QS48</accession>
<dbReference type="Gene3D" id="3.40.50.1820">
    <property type="entry name" value="alpha/beta hydrolase"/>
    <property type="match status" value="1"/>
</dbReference>
<feature type="domain" description="AB hydrolase-1" evidence="2">
    <location>
        <begin position="21"/>
        <end position="217"/>
    </location>
</feature>
<keyword evidence="4" id="KW-1185">Reference proteome</keyword>
<dbReference type="SUPFAM" id="SSF53474">
    <property type="entry name" value="alpha/beta-Hydrolases"/>
    <property type="match status" value="1"/>
</dbReference>
<evidence type="ECO:0000259" key="2">
    <source>
        <dbReference type="Pfam" id="PF00561"/>
    </source>
</evidence>
<dbReference type="PANTHER" id="PTHR43798">
    <property type="entry name" value="MONOACYLGLYCEROL LIPASE"/>
    <property type="match status" value="1"/>
</dbReference>
<evidence type="ECO:0000313" key="3">
    <source>
        <dbReference type="EMBL" id="MBB5174121.1"/>
    </source>
</evidence>
<dbReference type="PANTHER" id="PTHR43798:SF31">
    <property type="entry name" value="AB HYDROLASE SUPERFAMILY PROTEIN YCLE"/>
    <property type="match status" value="1"/>
</dbReference>
<gene>
    <name evidence="3" type="ORF">HNQ41_002315</name>
</gene>
<dbReference type="PRINTS" id="PR00111">
    <property type="entry name" value="ABHYDROLASE"/>
</dbReference>
<dbReference type="Pfam" id="PF00561">
    <property type="entry name" value="Abhydrolase_1"/>
    <property type="match status" value="1"/>
</dbReference>
<dbReference type="InterPro" id="IPR050266">
    <property type="entry name" value="AB_hydrolase_sf"/>
</dbReference>
<proteinExistence type="predicted"/>
<dbReference type="Proteomes" id="UP000551878">
    <property type="component" value="Unassembled WGS sequence"/>
</dbReference>
<keyword evidence="1" id="KW-0378">Hydrolase</keyword>
<organism evidence="3 4">
    <name type="scientific">Texcoconibacillus texcoconensis</name>
    <dbReference type="NCBI Taxonomy" id="1095777"/>
    <lineage>
        <taxon>Bacteria</taxon>
        <taxon>Bacillati</taxon>
        <taxon>Bacillota</taxon>
        <taxon>Bacilli</taxon>
        <taxon>Bacillales</taxon>
        <taxon>Bacillaceae</taxon>
        <taxon>Texcoconibacillus</taxon>
    </lineage>
</organism>
<dbReference type="InterPro" id="IPR029058">
    <property type="entry name" value="AB_hydrolase_fold"/>
</dbReference>
<evidence type="ECO:0000256" key="1">
    <source>
        <dbReference type="ARBA" id="ARBA00022801"/>
    </source>
</evidence>
<dbReference type="AlphaFoldDB" id="A0A840QS48"/>
<dbReference type="GO" id="GO:0016020">
    <property type="term" value="C:membrane"/>
    <property type="evidence" value="ECO:0007669"/>
    <property type="project" value="TreeGrafter"/>
</dbReference>
<reference evidence="3 4" key="1">
    <citation type="submission" date="2020-08" db="EMBL/GenBank/DDBJ databases">
        <title>Genomic Encyclopedia of Type Strains, Phase IV (KMG-IV): sequencing the most valuable type-strain genomes for metagenomic binning, comparative biology and taxonomic classification.</title>
        <authorList>
            <person name="Goeker M."/>
        </authorList>
    </citation>
    <scope>NUCLEOTIDE SEQUENCE [LARGE SCALE GENOMIC DNA]</scope>
    <source>
        <strain evidence="3 4">DSM 24696</strain>
    </source>
</reference>
<dbReference type="RefSeq" id="WP_184664556.1">
    <property type="nucleotide sequence ID" value="NZ_JACHHB010000010.1"/>
</dbReference>
<dbReference type="EMBL" id="JACHHB010000010">
    <property type="protein sequence ID" value="MBB5174121.1"/>
    <property type="molecule type" value="Genomic_DNA"/>
</dbReference>
<dbReference type="InterPro" id="IPR000073">
    <property type="entry name" value="AB_hydrolase_1"/>
</dbReference>
<comment type="caution">
    <text evidence="3">The sequence shown here is derived from an EMBL/GenBank/DDBJ whole genome shotgun (WGS) entry which is preliminary data.</text>
</comment>
<evidence type="ECO:0000313" key="4">
    <source>
        <dbReference type="Proteomes" id="UP000551878"/>
    </source>
</evidence>